<evidence type="ECO:0000313" key="3">
    <source>
        <dbReference type="Proteomes" id="UP000321685"/>
    </source>
</evidence>
<dbReference type="NCBIfam" id="NF038403">
    <property type="entry name" value="perm_prefix_1"/>
    <property type="match status" value="1"/>
</dbReference>
<reference evidence="2 3" key="1">
    <citation type="submission" date="2019-07" db="EMBL/GenBank/DDBJ databases">
        <title>Whole genome shotgun sequence of Pseudonocardia sulfidoxydans NBRC 16205.</title>
        <authorList>
            <person name="Hosoyama A."/>
            <person name="Uohara A."/>
            <person name="Ohji S."/>
            <person name="Ichikawa N."/>
        </authorList>
    </citation>
    <scope>NUCLEOTIDE SEQUENCE [LARGE SCALE GENOMIC DNA]</scope>
    <source>
        <strain evidence="2 3">NBRC 16205</strain>
    </source>
</reference>
<evidence type="ECO:0000256" key="1">
    <source>
        <dbReference type="SAM" id="Phobius"/>
    </source>
</evidence>
<feature type="transmembrane region" description="Helical" evidence="1">
    <location>
        <begin position="135"/>
        <end position="152"/>
    </location>
</feature>
<sequence>MAGDGLTVPARPGADPIEAHVRALRDALHGPRRVRASLLAEARDGLEDAAQALCDDGVDAAEARSRAVAEFGPVREVADGYQDELAAAQCRRTATLMAVAFPALLLSWNLLWSAVSGPAAPSTPTFSFLSRLEDATSLVAGLVALAALVALRRGSPRRVLFAVTALGVLTPVVCVGAALGMAVLGPHGGDAHVAGYVVTAAVLVALVRSVARAHRMLAHTRPL</sequence>
<name>A0A511DQS3_9PSEU</name>
<comment type="caution">
    <text evidence="2">The sequence shown here is derived from an EMBL/GenBank/DDBJ whole genome shotgun (WGS) entry which is preliminary data.</text>
</comment>
<gene>
    <name evidence="2" type="ORF">PSU4_55370</name>
</gene>
<dbReference type="EMBL" id="BJVJ01000098">
    <property type="protein sequence ID" value="GEL26583.1"/>
    <property type="molecule type" value="Genomic_DNA"/>
</dbReference>
<dbReference type="RefSeq" id="WP_147114868.1">
    <property type="nucleotide sequence ID" value="NZ_BJVJ01000098.1"/>
</dbReference>
<accession>A0A511DQS3</accession>
<protein>
    <submittedName>
        <fullName evidence="2">Uncharacterized protein</fullName>
    </submittedName>
</protein>
<dbReference type="Proteomes" id="UP000321685">
    <property type="component" value="Unassembled WGS sequence"/>
</dbReference>
<keyword evidence="1" id="KW-1133">Transmembrane helix</keyword>
<keyword evidence="1" id="KW-0812">Transmembrane</keyword>
<dbReference type="InterPro" id="IPR047928">
    <property type="entry name" value="Perm_prefix_1"/>
</dbReference>
<organism evidence="2 3">
    <name type="scientific">Pseudonocardia sulfidoxydans NBRC 16205</name>
    <dbReference type="NCBI Taxonomy" id="1223511"/>
    <lineage>
        <taxon>Bacteria</taxon>
        <taxon>Bacillati</taxon>
        <taxon>Actinomycetota</taxon>
        <taxon>Actinomycetes</taxon>
        <taxon>Pseudonocardiales</taxon>
        <taxon>Pseudonocardiaceae</taxon>
        <taxon>Pseudonocardia</taxon>
    </lineage>
</organism>
<keyword evidence="1" id="KW-0472">Membrane</keyword>
<proteinExistence type="predicted"/>
<feature type="transmembrane region" description="Helical" evidence="1">
    <location>
        <begin position="159"/>
        <end position="181"/>
    </location>
</feature>
<dbReference type="OrthoDB" id="5187995at2"/>
<evidence type="ECO:0000313" key="2">
    <source>
        <dbReference type="EMBL" id="GEL26583.1"/>
    </source>
</evidence>
<feature type="transmembrane region" description="Helical" evidence="1">
    <location>
        <begin position="94"/>
        <end position="115"/>
    </location>
</feature>
<feature type="transmembrane region" description="Helical" evidence="1">
    <location>
        <begin position="193"/>
        <end position="211"/>
    </location>
</feature>
<keyword evidence="3" id="KW-1185">Reference proteome</keyword>
<dbReference type="AlphaFoldDB" id="A0A511DQS3"/>